<protein>
    <submittedName>
        <fullName evidence="10">Sugar ABC transporter permease</fullName>
    </submittedName>
</protein>
<dbReference type="CDD" id="cd06261">
    <property type="entry name" value="TM_PBP2"/>
    <property type="match status" value="1"/>
</dbReference>
<evidence type="ECO:0000313" key="11">
    <source>
        <dbReference type="Proteomes" id="UP000318578"/>
    </source>
</evidence>
<evidence type="ECO:0000256" key="5">
    <source>
        <dbReference type="ARBA" id="ARBA00022989"/>
    </source>
</evidence>
<evidence type="ECO:0000259" key="9">
    <source>
        <dbReference type="PROSITE" id="PS50928"/>
    </source>
</evidence>
<evidence type="ECO:0000256" key="6">
    <source>
        <dbReference type="ARBA" id="ARBA00023136"/>
    </source>
</evidence>
<evidence type="ECO:0000256" key="2">
    <source>
        <dbReference type="ARBA" id="ARBA00022448"/>
    </source>
</evidence>
<dbReference type="PANTHER" id="PTHR30193">
    <property type="entry name" value="ABC TRANSPORTER PERMEASE PROTEIN"/>
    <property type="match status" value="1"/>
</dbReference>
<dbReference type="PROSITE" id="PS50928">
    <property type="entry name" value="ABC_TM1"/>
    <property type="match status" value="1"/>
</dbReference>
<dbReference type="OrthoDB" id="4319190at2"/>
<feature type="transmembrane region" description="Helical" evidence="7">
    <location>
        <begin position="98"/>
        <end position="119"/>
    </location>
</feature>
<name>A0A558AM57_9PSEU</name>
<organism evidence="10 11">
    <name type="scientific">Amycolatopsis acidiphila</name>
    <dbReference type="NCBI Taxonomy" id="715473"/>
    <lineage>
        <taxon>Bacteria</taxon>
        <taxon>Bacillati</taxon>
        <taxon>Actinomycetota</taxon>
        <taxon>Actinomycetes</taxon>
        <taxon>Pseudonocardiales</taxon>
        <taxon>Pseudonocardiaceae</taxon>
        <taxon>Amycolatopsis</taxon>
    </lineage>
</organism>
<dbReference type="InterPro" id="IPR000515">
    <property type="entry name" value="MetI-like"/>
</dbReference>
<evidence type="ECO:0000313" key="10">
    <source>
        <dbReference type="EMBL" id="TVT25346.1"/>
    </source>
</evidence>
<comment type="similarity">
    <text evidence="7">Belongs to the binding-protein-dependent transport system permease family.</text>
</comment>
<dbReference type="AlphaFoldDB" id="A0A558AM57"/>
<dbReference type="Proteomes" id="UP000318578">
    <property type="component" value="Unassembled WGS sequence"/>
</dbReference>
<evidence type="ECO:0000256" key="7">
    <source>
        <dbReference type="RuleBase" id="RU363032"/>
    </source>
</evidence>
<evidence type="ECO:0000256" key="1">
    <source>
        <dbReference type="ARBA" id="ARBA00004651"/>
    </source>
</evidence>
<dbReference type="GO" id="GO:0005886">
    <property type="term" value="C:plasma membrane"/>
    <property type="evidence" value="ECO:0007669"/>
    <property type="project" value="UniProtKB-SubCell"/>
</dbReference>
<feature type="transmembrane region" description="Helical" evidence="7">
    <location>
        <begin position="286"/>
        <end position="308"/>
    </location>
</feature>
<sequence>MTRAVLDKQQADTPTPQRRRRRPAARRVPYWLMSPSFLLMAVVTYLPLALAVFISLTALNQFTIGEITATHLRGLLNYLDVLAPSGPLSVLKSLRTSVFFSVLTTAVAIPIGIGAALLANRRLRGRSLLRTVMLLPFILPAFASALIWRLMFQTETGLVDRFLGATGLGSPDTIWLIGPNSFWALVITGIWTSWPFIYIMVLAVVQSVPHDYYEAAAIDGAGTLRQFWSITLPAIRPTLALAACLSAINHFNNFTLPFVLFGSPPPPQANVLPIAIYTTSFTSFDFGHASAIAVVNLLVLLIPVAYYLRRVNSHDD</sequence>
<feature type="transmembrane region" description="Helical" evidence="7">
    <location>
        <begin position="131"/>
        <end position="151"/>
    </location>
</feature>
<gene>
    <name evidence="10" type="ORF">FNH06_03510</name>
</gene>
<keyword evidence="3" id="KW-1003">Cell membrane</keyword>
<dbReference type="EMBL" id="VJZA01000003">
    <property type="protein sequence ID" value="TVT25346.1"/>
    <property type="molecule type" value="Genomic_DNA"/>
</dbReference>
<keyword evidence="2 7" id="KW-0813">Transport</keyword>
<feature type="region of interest" description="Disordered" evidence="8">
    <location>
        <begin position="1"/>
        <end position="22"/>
    </location>
</feature>
<reference evidence="10 11" key="1">
    <citation type="submission" date="2019-07" db="EMBL/GenBank/DDBJ databases">
        <title>New species of Amycolatopsis and Streptomyces.</title>
        <authorList>
            <person name="Duangmal K."/>
            <person name="Teo W.F.A."/>
            <person name="Lipun K."/>
        </authorList>
    </citation>
    <scope>NUCLEOTIDE SEQUENCE [LARGE SCALE GENOMIC DNA]</scope>
    <source>
        <strain evidence="10 11">JCM 30562</strain>
    </source>
</reference>
<keyword evidence="5 7" id="KW-1133">Transmembrane helix</keyword>
<dbReference type="Pfam" id="PF00528">
    <property type="entry name" value="BPD_transp_1"/>
    <property type="match status" value="1"/>
</dbReference>
<dbReference type="RefSeq" id="WP_144633419.1">
    <property type="nucleotide sequence ID" value="NZ_BNAX01000014.1"/>
</dbReference>
<evidence type="ECO:0000256" key="8">
    <source>
        <dbReference type="SAM" id="MobiDB-lite"/>
    </source>
</evidence>
<dbReference type="SUPFAM" id="SSF161098">
    <property type="entry name" value="MetI-like"/>
    <property type="match status" value="1"/>
</dbReference>
<feature type="transmembrane region" description="Helical" evidence="7">
    <location>
        <begin position="182"/>
        <end position="205"/>
    </location>
</feature>
<keyword evidence="6 7" id="KW-0472">Membrane</keyword>
<keyword evidence="11" id="KW-1185">Reference proteome</keyword>
<dbReference type="PANTHER" id="PTHR30193:SF37">
    <property type="entry name" value="INNER MEMBRANE ABC TRANSPORTER PERMEASE PROTEIN YCJO"/>
    <property type="match status" value="1"/>
</dbReference>
<dbReference type="Gene3D" id="1.10.3720.10">
    <property type="entry name" value="MetI-like"/>
    <property type="match status" value="1"/>
</dbReference>
<evidence type="ECO:0000256" key="3">
    <source>
        <dbReference type="ARBA" id="ARBA00022475"/>
    </source>
</evidence>
<keyword evidence="4 7" id="KW-0812">Transmembrane</keyword>
<comment type="subcellular location">
    <subcellularLocation>
        <location evidence="1 7">Cell membrane</location>
        <topology evidence="1 7">Multi-pass membrane protein</topology>
    </subcellularLocation>
</comment>
<evidence type="ECO:0000256" key="4">
    <source>
        <dbReference type="ARBA" id="ARBA00022692"/>
    </source>
</evidence>
<dbReference type="InterPro" id="IPR051393">
    <property type="entry name" value="ABC_transporter_permease"/>
</dbReference>
<proteinExistence type="inferred from homology"/>
<feature type="compositionally biased region" description="Basic and acidic residues" evidence="8">
    <location>
        <begin position="1"/>
        <end position="10"/>
    </location>
</feature>
<dbReference type="InterPro" id="IPR035906">
    <property type="entry name" value="MetI-like_sf"/>
</dbReference>
<comment type="caution">
    <text evidence="10">The sequence shown here is derived from an EMBL/GenBank/DDBJ whole genome shotgun (WGS) entry which is preliminary data.</text>
</comment>
<accession>A0A558AM57</accession>
<feature type="domain" description="ABC transmembrane type-1" evidence="9">
    <location>
        <begin position="94"/>
        <end position="307"/>
    </location>
</feature>
<feature type="transmembrane region" description="Helical" evidence="7">
    <location>
        <begin position="28"/>
        <end position="54"/>
    </location>
</feature>
<dbReference type="GO" id="GO:0055085">
    <property type="term" value="P:transmembrane transport"/>
    <property type="evidence" value="ECO:0007669"/>
    <property type="project" value="InterPro"/>
</dbReference>